<accession>A0ABP7FAV9</accession>
<dbReference type="InterPro" id="IPR020568">
    <property type="entry name" value="Ribosomal_Su5_D2-typ_SF"/>
</dbReference>
<dbReference type="SUPFAM" id="SSF54980">
    <property type="entry name" value="EF-G C-terminal domain-like"/>
    <property type="match status" value="1"/>
</dbReference>
<dbReference type="InterPro" id="IPR023582">
    <property type="entry name" value="Impact"/>
</dbReference>
<dbReference type="EMBL" id="BAABCK010000070">
    <property type="protein sequence ID" value="GAA3733936.1"/>
    <property type="molecule type" value="Genomic_DNA"/>
</dbReference>
<sequence>MEQEYMNRTDESVETIINKSRFITYISRTDTEEAAKAFIASIKAEHKDATHNCSAYIITKSAMIQKADDDGEPSGTAGVPILEVLKREALYNVTVVVTRYFGGIKLGAGGLIRAYSGAAAKAVEAAGKVVEIDVVPCRVTMDYTYTSRFEHTIADTDIEIKDIAYTDKVAYLLHVKIDDMEFFRTRLKEITKDTSSLEEMDIIQAESAVS</sequence>
<evidence type="ECO:0000256" key="1">
    <source>
        <dbReference type="ARBA" id="ARBA00007665"/>
    </source>
</evidence>
<dbReference type="InterPro" id="IPR035647">
    <property type="entry name" value="EFG_III/V"/>
</dbReference>
<comment type="caution">
    <text evidence="4">The sequence shown here is derived from an EMBL/GenBank/DDBJ whole genome shotgun (WGS) entry which is preliminary data.</text>
</comment>
<reference evidence="5" key="1">
    <citation type="journal article" date="2019" name="Int. J. Syst. Evol. Microbiol.">
        <title>The Global Catalogue of Microorganisms (GCM) 10K type strain sequencing project: providing services to taxonomists for standard genome sequencing and annotation.</title>
        <authorList>
            <consortium name="The Broad Institute Genomics Platform"/>
            <consortium name="The Broad Institute Genome Sequencing Center for Infectious Disease"/>
            <person name="Wu L."/>
            <person name="Ma J."/>
        </authorList>
    </citation>
    <scope>NUCLEOTIDE SEQUENCE [LARGE SCALE GENOMIC DNA]</scope>
    <source>
        <strain evidence="5">JCM 16981</strain>
    </source>
</reference>
<dbReference type="Proteomes" id="UP001500920">
    <property type="component" value="Unassembled WGS sequence"/>
</dbReference>
<dbReference type="Gene3D" id="3.30.230.30">
    <property type="entry name" value="Impact, N-terminal domain"/>
    <property type="match status" value="1"/>
</dbReference>
<dbReference type="InterPro" id="IPR036956">
    <property type="entry name" value="Impact_N_sf"/>
</dbReference>
<dbReference type="InterPro" id="IPR015269">
    <property type="entry name" value="UPF0029_Impact_C"/>
</dbReference>
<protein>
    <submittedName>
        <fullName evidence="4">YigZ family protein</fullName>
    </submittedName>
</protein>
<gene>
    <name evidence="4" type="ORF">GCM10022378_22670</name>
</gene>
<dbReference type="PANTHER" id="PTHR16301">
    <property type="entry name" value="IMPACT-RELATED"/>
    <property type="match status" value="1"/>
</dbReference>
<evidence type="ECO:0000259" key="3">
    <source>
        <dbReference type="Pfam" id="PF09186"/>
    </source>
</evidence>
<dbReference type="InterPro" id="IPR015796">
    <property type="entry name" value="Impact_YigZ-like"/>
</dbReference>
<keyword evidence="5" id="KW-1185">Reference proteome</keyword>
<dbReference type="Pfam" id="PF01205">
    <property type="entry name" value="Impact_N"/>
    <property type="match status" value="1"/>
</dbReference>
<dbReference type="SUPFAM" id="SSF54211">
    <property type="entry name" value="Ribosomal protein S5 domain 2-like"/>
    <property type="match status" value="1"/>
</dbReference>
<dbReference type="Gene3D" id="3.30.70.240">
    <property type="match status" value="1"/>
</dbReference>
<dbReference type="InterPro" id="IPR001498">
    <property type="entry name" value="Impact_N"/>
</dbReference>
<dbReference type="Pfam" id="PF09186">
    <property type="entry name" value="DUF1949"/>
    <property type="match status" value="1"/>
</dbReference>
<evidence type="ECO:0000259" key="2">
    <source>
        <dbReference type="Pfam" id="PF01205"/>
    </source>
</evidence>
<feature type="domain" description="UPF0029" evidence="3">
    <location>
        <begin position="139"/>
        <end position="192"/>
    </location>
</feature>
<dbReference type="RefSeq" id="WP_344704520.1">
    <property type="nucleotide sequence ID" value="NZ_BAABCK010000070.1"/>
</dbReference>
<evidence type="ECO:0000313" key="4">
    <source>
        <dbReference type="EMBL" id="GAA3733936.1"/>
    </source>
</evidence>
<proteinExistence type="inferred from homology"/>
<dbReference type="NCBIfam" id="TIGR00257">
    <property type="entry name" value="IMPACT_YIGZ"/>
    <property type="match status" value="1"/>
</dbReference>
<dbReference type="PANTHER" id="PTHR16301:SF20">
    <property type="entry name" value="IMPACT FAMILY MEMBER YIGZ"/>
    <property type="match status" value="1"/>
</dbReference>
<evidence type="ECO:0000313" key="5">
    <source>
        <dbReference type="Proteomes" id="UP001500920"/>
    </source>
</evidence>
<name>A0ABP7FAV9_9STAP</name>
<dbReference type="PROSITE" id="PS00910">
    <property type="entry name" value="UPF0029"/>
    <property type="match status" value="1"/>
</dbReference>
<feature type="domain" description="Impact N-terminal" evidence="2">
    <location>
        <begin position="19"/>
        <end position="123"/>
    </location>
</feature>
<dbReference type="InterPro" id="IPR020569">
    <property type="entry name" value="UPF0029_Impact_CS"/>
</dbReference>
<organism evidence="4 5">
    <name type="scientific">Salinicoccus jeotgali</name>
    <dbReference type="NCBI Taxonomy" id="381634"/>
    <lineage>
        <taxon>Bacteria</taxon>
        <taxon>Bacillati</taxon>
        <taxon>Bacillota</taxon>
        <taxon>Bacilli</taxon>
        <taxon>Bacillales</taxon>
        <taxon>Staphylococcaceae</taxon>
        <taxon>Salinicoccus</taxon>
    </lineage>
</organism>
<comment type="similarity">
    <text evidence="1">Belongs to the IMPACT family.</text>
</comment>